<dbReference type="Proteomes" id="UP001221909">
    <property type="component" value="Unassembled WGS sequence"/>
</dbReference>
<dbReference type="EMBL" id="JAQSJE010000001">
    <property type="protein sequence ID" value="MDD0822993.1"/>
    <property type="molecule type" value="Genomic_DNA"/>
</dbReference>
<sequence>MIVKLKLGSVVVLSQVKQATIAYAGSEGYQTAIEQAEKGLLDKDKGKPFETVLHFPAVYADEDGQEEVCPEQIATTVRSDGVSGEPVAVVLIPDDNVVGELQSIFIYETDYAEVLTDTGIKLSSVRASSAVR</sequence>
<evidence type="ECO:0000313" key="2">
    <source>
        <dbReference type="Proteomes" id="UP001221909"/>
    </source>
</evidence>
<gene>
    <name evidence="1" type="ORF">PTQ27_00695</name>
</gene>
<keyword evidence="2" id="KW-1185">Reference proteome</keyword>
<name>A0ABT5MLC3_9PAST</name>
<protein>
    <submittedName>
        <fullName evidence="1">Uncharacterized protein</fullName>
    </submittedName>
</protein>
<accession>A0ABT5MLC3</accession>
<proteinExistence type="predicted"/>
<dbReference type="RefSeq" id="WP_273748526.1">
    <property type="nucleotide sequence ID" value="NZ_JAQSJE010000001.1"/>
</dbReference>
<comment type="caution">
    <text evidence="1">The sequence shown here is derived from an EMBL/GenBank/DDBJ whole genome shotgun (WGS) entry which is preliminary data.</text>
</comment>
<organism evidence="1 2">
    <name type="scientific">Mannheimia cairinae</name>
    <dbReference type="NCBI Taxonomy" id="3025936"/>
    <lineage>
        <taxon>Bacteria</taxon>
        <taxon>Pseudomonadati</taxon>
        <taxon>Pseudomonadota</taxon>
        <taxon>Gammaproteobacteria</taxon>
        <taxon>Pasteurellales</taxon>
        <taxon>Pasteurellaceae</taxon>
        <taxon>Mannheimia</taxon>
    </lineage>
</organism>
<evidence type="ECO:0000313" key="1">
    <source>
        <dbReference type="EMBL" id="MDD0822993.1"/>
    </source>
</evidence>
<reference evidence="1 2" key="1">
    <citation type="submission" date="2023-02" db="EMBL/GenBank/DDBJ databases">
        <title>Mannheimia cairiniae sp. nov., a novel species of Mannheimia obtained from moscovy ducks (Cairina moschata) and reclassification of Mannheimia ovis as heterotypic synonym of Mannheimia pernigra.</title>
        <authorList>
            <person name="Christensen H."/>
        </authorList>
    </citation>
    <scope>NUCLEOTIDE SEQUENCE [LARGE SCALE GENOMIC DNA]</scope>
    <source>
        <strain evidence="1 2">AT1</strain>
    </source>
</reference>